<dbReference type="InterPro" id="IPR002181">
    <property type="entry name" value="Fibrinogen_a/b/g_C_dom"/>
</dbReference>
<keyword evidence="5" id="KW-1185">Reference proteome</keyword>
<evidence type="ECO:0000313" key="5">
    <source>
        <dbReference type="Proteomes" id="UP001634394"/>
    </source>
</evidence>
<dbReference type="PANTHER" id="PTHR19143">
    <property type="entry name" value="FIBRINOGEN/TENASCIN/ANGIOPOEITIN"/>
    <property type="match status" value="1"/>
</dbReference>
<evidence type="ECO:0000256" key="2">
    <source>
        <dbReference type="SAM" id="SignalP"/>
    </source>
</evidence>
<dbReference type="InterPro" id="IPR020837">
    <property type="entry name" value="Fibrinogen_CS"/>
</dbReference>
<protein>
    <recommendedName>
        <fullName evidence="3">Fibrinogen C-terminal domain-containing protein</fullName>
    </recommendedName>
</protein>
<dbReference type="PANTHER" id="PTHR19143:SF458">
    <property type="entry name" value="FIBRINOGEN C-TERMINAL DOMAIN-CONTAINING PROTEIN-RELATED"/>
    <property type="match status" value="1"/>
</dbReference>
<sequence>MFYIIALVHLPTIIVLTMNYGMPCYCNIVFHAEEKTTNKSVSKPIVTVPNQHLHSQVQEMFENKSSVLLTNRNKRMTRLEVILNEIVPRDCVDIQLMGHNKTGIYKIYPTGTLGFSVRCDMDTNGGGWTVFQRRVDGTVNFARGWTEYQVGFGSLEGEFWMGNQQLHMLTSQGWHELRVDMERTNGHRFYAKYNVFSVARPEDRYILFVDGFSGSGGDSFSGQSGYRFSTIDSDNDGYAGHCALDFQGGWWYSTCHASNLNGVYGSQQYGKGLNWATTTGYHESLSFTEMKTRRWISK</sequence>
<dbReference type="InterPro" id="IPR036056">
    <property type="entry name" value="Fibrinogen-like_C"/>
</dbReference>
<evidence type="ECO:0000256" key="1">
    <source>
        <dbReference type="ARBA" id="ARBA00023157"/>
    </source>
</evidence>
<dbReference type="PROSITE" id="PS51406">
    <property type="entry name" value="FIBRINOGEN_C_2"/>
    <property type="match status" value="1"/>
</dbReference>
<dbReference type="PROSITE" id="PS00514">
    <property type="entry name" value="FIBRINOGEN_C_1"/>
    <property type="match status" value="1"/>
</dbReference>
<gene>
    <name evidence="4" type="ORF">ACJMK2_024348</name>
</gene>
<dbReference type="Gene3D" id="3.90.215.10">
    <property type="entry name" value="Gamma Fibrinogen, chain A, domain 1"/>
    <property type="match status" value="1"/>
</dbReference>
<organism evidence="4 5">
    <name type="scientific">Sinanodonta woodiana</name>
    <name type="common">Chinese pond mussel</name>
    <name type="synonym">Anodonta woodiana</name>
    <dbReference type="NCBI Taxonomy" id="1069815"/>
    <lineage>
        <taxon>Eukaryota</taxon>
        <taxon>Metazoa</taxon>
        <taxon>Spiralia</taxon>
        <taxon>Lophotrochozoa</taxon>
        <taxon>Mollusca</taxon>
        <taxon>Bivalvia</taxon>
        <taxon>Autobranchia</taxon>
        <taxon>Heteroconchia</taxon>
        <taxon>Palaeoheterodonta</taxon>
        <taxon>Unionida</taxon>
        <taxon>Unionoidea</taxon>
        <taxon>Unionidae</taxon>
        <taxon>Unioninae</taxon>
        <taxon>Sinanodonta</taxon>
    </lineage>
</organism>
<proteinExistence type="predicted"/>
<feature type="domain" description="Fibrinogen C-terminal" evidence="3">
    <location>
        <begin position="82"/>
        <end position="296"/>
    </location>
</feature>
<feature type="chain" id="PRO_5044785273" description="Fibrinogen C-terminal domain-containing protein" evidence="2">
    <location>
        <begin position="18"/>
        <end position="298"/>
    </location>
</feature>
<dbReference type="SUPFAM" id="SSF56496">
    <property type="entry name" value="Fibrinogen C-terminal domain-like"/>
    <property type="match status" value="1"/>
</dbReference>
<dbReference type="CDD" id="cd00087">
    <property type="entry name" value="FReD"/>
    <property type="match status" value="1"/>
</dbReference>
<comment type="caution">
    <text evidence="4">The sequence shown here is derived from an EMBL/GenBank/DDBJ whole genome shotgun (WGS) entry which is preliminary data.</text>
</comment>
<dbReference type="FunFam" id="3.90.215.10:FF:000001">
    <property type="entry name" value="Tenascin isoform 1"/>
    <property type="match status" value="1"/>
</dbReference>
<dbReference type="SMART" id="SM00186">
    <property type="entry name" value="FBG"/>
    <property type="match status" value="1"/>
</dbReference>
<dbReference type="AlphaFoldDB" id="A0ABD3T815"/>
<name>A0ABD3T815_SINWO</name>
<dbReference type="Pfam" id="PF00147">
    <property type="entry name" value="Fibrinogen_C"/>
    <property type="match status" value="1"/>
</dbReference>
<keyword evidence="1" id="KW-1015">Disulfide bond</keyword>
<accession>A0ABD3T815</accession>
<dbReference type="InterPro" id="IPR014716">
    <property type="entry name" value="Fibrinogen_a/b/g_C_1"/>
</dbReference>
<evidence type="ECO:0000259" key="3">
    <source>
        <dbReference type="PROSITE" id="PS51406"/>
    </source>
</evidence>
<evidence type="ECO:0000313" key="4">
    <source>
        <dbReference type="EMBL" id="KAL3832733.1"/>
    </source>
</evidence>
<dbReference type="EMBL" id="JBJQND010000019">
    <property type="protein sequence ID" value="KAL3832733.1"/>
    <property type="molecule type" value="Genomic_DNA"/>
</dbReference>
<feature type="signal peptide" evidence="2">
    <location>
        <begin position="1"/>
        <end position="17"/>
    </location>
</feature>
<dbReference type="InterPro" id="IPR050373">
    <property type="entry name" value="Fibrinogen_C-term_domain"/>
</dbReference>
<dbReference type="Proteomes" id="UP001634394">
    <property type="component" value="Unassembled WGS sequence"/>
</dbReference>
<keyword evidence="2" id="KW-0732">Signal</keyword>
<dbReference type="NCBIfam" id="NF040941">
    <property type="entry name" value="GGGWT_bact"/>
    <property type="match status" value="1"/>
</dbReference>
<reference evidence="4 5" key="1">
    <citation type="submission" date="2024-11" db="EMBL/GenBank/DDBJ databases">
        <title>Chromosome-level genome assembly of the freshwater bivalve Anodonta woodiana.</title>
        <authorList>
            <person name="Chen X."/>
        </authorList>
    </citation>
    <scope>NUCLEOTIDE SEQUENCE [LARGE SCALE GENOMIC DNA]</scope>
    <source>
        <strain evidence="4">MN2024</strain>
        <tissue evidence="4">Gills</tissue>
    </source>
</reference>